<evidence type="ECO:0008006" key="3">
    <source>
        <dbReference type="Google" id="ProtNLM"/>
    </source>
</evidence>
<evidence type="ECO:0000313" key="1">
    <source>
        <dbReference type="EMBL" id="WXK39942.1"/>
    </source>
</evidence>
<keyword evidence="2" id="KW-1185">Reference proteome</keyword>
<organism evidence="1 2">
    <name type="scientific">Mycetohabitans rhizoxinica</name>
    <dbReference type="NCBI Taxonomy" id="412963"/>
    <lineage>
        <taxon>Bacteria</taxon>
        <taxon>Pseudomonadati</taxon>
        <taxon>Pseudomonadota</taxon>
        <taxon>Betaproteobacteria</taxon>
        <taxon>Burkholderiales</taxon>
        <taxon>Burkholderiaceae</taxon>
        <taxon>Mycetohabitans</taxon>
    </lineage>
</organism>
<protein>
    <recommendedName>
        <fullName evidence="3">Transcriptional regulators, LysR family</fullName>
    </recommendedName>
</protein>
<dbReference type="Proteomes" id="UP001493153">
    <property type="component" value="Chromosome"/>
</dbReference>
<reference evidence="1 2" key="1">
    <citation type="submission" date="2020-09" db="EMBL/GenBank/DDBJ databases">
        <title>Genome sequences of Mycetohabitans spp.</title>
        <authorList>
            <person name="Carter M.E."/>
            <person name="Carpenter S.C.D."/>
            <person name="Bogdanove A.J."/>
        </authorList>
    </citation>
    <scope>NUCLEOTIDE SEQUENCE [LARGE SCALE GENOMIC DNA]</scope>
    <source>
        <strain evidence="1 2">B12</strain>
    </source>
</reference>
<gene>
    <name evidence="1" type="ORF">IHE29_11985</name>
</gene>
<proteinExistence type="predicted"/>
<name>A0ABZ2PY57_9BURK</name>
<evidence type="ECO:0000313" key="2">
    <source>
        <dbReference type="Proteomes" id="UP001493153"/>
    </source>
</evidence>
<dbReference type="EMBL" id="CP062176">
    <property type="protein sequence ID" value="WXK39942.1"/>
    <property type="molecule type" value="Genomic_DNA"/>
</dbReference>
<accession>A0ABZ2PY57</accession>
<dbReference type="RefSeq" id="WP_338910896.1">
    <property type="nucleotide sequence ID" value="NZ_CP062176.1"/>
</dbReference>
<sequence>MLPPLSEKLLWAERMRVERLSPQLLSIEGADEIGRLITPARRSMQIHASPGHAIAALVQTLADAEMPVDIRYRDSVDAIASLLRGEGDLAGLHLPDGRFDRCGRRSIAHGSTTAKIYWCI</sequence>